<dbReference type="CDD" id="cd18582">
    <property type="entry name" value="ABC_6TM_ATM1_ABCB7"/>
    <property type="match status" value="1"/>
</dbReference>
<accession>A0A6P7T8N6</accession>
<dbReference type="FunFam" id="3.40.50.300:FF:000186">
    <property type="entry name" value="ATP-binding cassette sub-family B member 7, mitochondrial"/>
    <property type="match status" value="1"/>
</dbReference>
<evidence type="ECO:0000256" key="6">
    <source>
        <dbReference type="ARBA" id="ARBA00022989"/>
    </source>
</evidence>
<comment type="catalytic activity">
    <reaction evidence="10">
        <text>(glutathione)4[2Fe(III)-2S] cluster(in) + ATP + H2O = (glutathione)4[2Fe(III)-2S] cluster(out) + ADP + phosphate + H(+)</text>
        <dbReference type="Rhea" id="RHEA:67028"/>
        <dbReference type="ChEBI" id="CHEBI:15377"/>
        <dbReference type="ChEBI" id="CHEBI:15378"/>
        <dbReference type="ChEBI" id="CHEBI:30616"/>
        <dbReference type="ChEBI" id="CHEBI:43474"/>
        <dbReference type="ChEBI" id="CHEBI:167627"/>
        <dbReference type="ChEBI" id="CHEBI:456216"/>
    </reaction>
    <physiologicalReaction direction="left-to-right" evidence="10">
        <dbReference type="Rhea" id="RHEA:67029"/>
    </physiologicalReaction>
</comment>
<dbReference type="AlphaFoldDB" id="A0A6P7T8N6"/>
<dbReference type="SUPFAM" id="SSF52540">
    <property type="entry name" value="P-loop containing nucleoside triphosphate hydrolases"/>
    <property type="match status" value="1"/>
</dbReference>
<evidence type="ECO:0000256" key="4">
    <source>
        <dbReference type="ARBA" id="ARBA00022741"/>
    </source>
</evidence>
<dbReference type="FunFam" id="1.20.1560.10:FF:000004">
    <property type="entry name" value="ATP-binding cassette sub-family B member 7"/>
    <property type="match status" value="1"/>
</dbReference>
<evidence type="ECO:0000313" key="15">
    <source>
        <dbReference type="RefSeq" id="XP_029646171.1"/>
    </source>
</evidence>
<dbReference type="Gene3D" id="3.40.50.300">
    <property type="entry name" value="P-loop containing nucleotide triphosphate hydrolases"/>
    <property type="match status" value="1"/>
</dbReference>
<dbReference type="SMART" id="SM00382">
    <property type="entry name" value="AAA"/>
    <property type="match status" value="1"/>
</dbReference>
<gene>
    <name evidence="15" type="primary">LOC115220010</name>
</gene>
<dbReference type="PROSITE" id="PS00211">
    <property type="entry name" value="ABC_TRANSPORTER_1"/>
    <property type="match status" value="1"/>
</dbReference>
<keyword evidence="3 11" id="KW-0812">Transmembrane</keyword>
<feature type="transmembrane region" description="Helical" evidence="11">
    <location>
        <begin position="256"/>
        <end position="281"/>
    </location>
</feature>
<feature type="transmembrane region" description="Helical" evidence="11">
    <location>
        <begin position="137"/>
        <end position="162"/>
    </location>
</feature>
<dbReference type="KEGG" id="osn:115220010"/>
<reference evidence="15" key="1">
    <citation type="submission" date="2025-08" db="UniProtKB">
        <authorList>
            <consortium name="RefSeq"/>
        </authorList>
    </citation>
    <scope>IDENTIFICATION</scope>
</reference>
<evidence type="ECO:0000313" key="14">
    <source>
        <dbReference type="Proteomes" id="UP000515154"/>
    </source>
</evidence>
<dbReference type="Pfam" id="PF00664">
    <property type="entry name" value="ABC_membrane"/>
    <property type="match status" value="1"/>
</dbReference>
<evidence type="ECO:0000256" key="8">
    <source>
        <dbReference type="ARBA" id="ARBA00041016"/>
    </source>
</evidence>
<evidence type="ECO:0000256" key="1">
    <source>
        <dbReference type="ARBA" id="ARBA00004448"/>
    </source>
</evidence>
<keyword evidence="5 15" id="KW-0067">ATP-binding</keyword>
<dbReference type="InterPro" id="IPR027417">
    <property type="entry name" value="P-loop_NTPase"/>
</dbReference>
<evidence type="ECO:0000259" key="13">
    <source>
        <dbReference type="PROSITE" id="PS50929"/>
    </source>
</evidence>
<evidence type="ECO:0000256" key="11">
    <source>
        <dbReference type="SAM" id="Phobius"/>
    </source>
</evidence>
<evidence type="ECO:0000256" key="10">
    <source>
        <dbReference type="ARBA" id="ARBA00048046"/>
    </source>
</evidence>
<feature type="transmembrane region" description="Helical" evidence="11">
    <location>
        <begin position="412"/>
        <end position="430"/>
    </location>
</feature>
<dbReference type="InterPro" id="IPR003593">
    <property type="entry name" value="AAA+_ATPase"/>
</dbReference>
<feature type="transmembrane region" description="Helical" evidence="11">
    <location>
        <begin position="370"/>
        <end position="392"/>
    </location>
</feature>
<dbReference type="PROSITE" id="PS50893">
    <property type="entry name" value="ABC_TRANSPORTER_2"/>
    <property type="match status" value="1"/>
</dbReference>
<dbReference type="PANTHER" id="PTHR24221">
    <property type="entry name" value="ATP-BINDING CASSETTE SUB-FAMILY B"/>
    <property type="match status" value="1"/>
</dbReference>
<keyword evidence="4" id="KW-0547">Nucleotide-binding</keyword>
<dbReference type="Pfam" id="PF00005">
    <property type="entry name" value="ABC_tran"/>
    <property type="match status" value="1"/>
</dbReference>
<dbReference type="GO" id="GO:0005524">
    <property type="term" value="F:ATP binding"/>
    <property type="evidence" value="ECO:0007669"/>
    <property type="project" value="UniProtKB-KW"/>
</dbReference>
<dbReference type="Proteomes" id="UP000515154">
    <property type="component" value="Linkage group LG15"/>
</dbReference>
<dbReference type="InterPro" id="IPR003439">
    <property type="entry name" value="ABC_transporter-like_ATP-bd"/>
</dbReference>
<dbReference type="Gene3D" id="1.20.1560.10">
    <property type="entry name" value="ABC transporter type 1, transmembrane domain"/>
    <property type="match status" value="1"/>
</dbReference>
<dbReference type="GO" id="GO:0140359">
    <property type="term" value="F:ABC-type transporter activity"/>
    <property type="evidence" value="ECO:0007669"/>
    <property type="project" value="InterPro"/>
</dbReference>
<comment type="subcellular location">
    <subcellularLocation>
        <location evidence="1">Mitochondrion inner membrane</location>
        <topology evidence="1">Multi-pass membrane protein</topology>
    </subcellularLocation>
</comment>
<keyword evidence="6 11" id="KW-1133">Transmembrane helix</keyword>
<evidence type="ECO:0000256" key="2">
    <source>
        <dbReference type="ARBA" id="ARBA00022448"/>
    </source>
</evidence>
<feature type="domain" description="ABC transporter" evidence="12">
    <location>
        <begin position="468"/>
        <end position="703"/>
    </location>
</feature>
<evidence type="ECO:0000256" key="9">
    <source>
        <dbReference type="ARBA" id="ARBA00042945"/>
    </source>
</evidence>
<protein>
    <recommendedName>
        <fullName evidence="8">Iron-sulfur clusters transporter ABCB7, mitochondrial</fullName>
    </recommendedName>
    <alternativeName>
        <fullName evidence="9">ATP-binding cassette sub-family B member 7, mitochondrial</fullName>
    </alternativeName>
</protein>
<dbReference type="GO" id="GO:0006879">
    <property type="term" value="P:intracellular iron ion homeostasis"/>
    <property type="evidence" value="ECO:0007669"/>
    <property type="project" value="TreeGrafter"/>
</dbReference>
<sequence>MATALFRSAHIDWSISSELIYSLNQSKSAFQATRLLRSCRNKPYQTIWFKPMVRGSTGKVKSPKTLKSSLFTQFSKLFKRQFPVTLGKRGCFHPGASIGSTNSISLKNAKEVTGIDIIRAISKHVWPKGKWNIKVRVSIAILLLISSKLLLVQVPFLFKYIIDNLNGSEEYLSLIDAPSTIITVSTSLIIAYGIARAGASGFNELRNAVFAKVSHNSIREVARNVFLHLHNLDLNFHLSRQTGALSKAIDRGTRGINFTLTALVFNVVPTTFEVALVSSILNYKCGGQFTLVTLGCIGSYAVFTFLITQWRTKFRVLMNKADQEAGTKAIDSLINYETVKYFNNEWYEAQKYDILLGKYEKASLKTTTSLAALNWGQNAIFSVGLTAIMYLASKNVLNGTMTVGDIVMVNGLLFQLSLPLNFLGSVYREIRQALIDMQTMFSLLNLESAVKNAETAPTLDVSREDSSITFQDVYFEYVPGRAIFNNLTFTVPTGKKIAIVGGSGSGKSTIVRLLYRFFDPQKGSISINGQDVKTVTLDSLRKAIGVVPQDCVLFHDTIYQNIQYGKLDATKEEVFEASRMVELHQTIEDMFPQKYETQVGERGLKLSGGEKQRVAIARTILKDPIIIAYDEATSSLDSITEQNILRALKKIAEGRTTIVIAHRLSTVTDADEILVLDKGTIIERGTHQHLLNQPNSMYLSMWLRQSMNQDDYEELIKSHDQKNNS</sequence>
<dbReference type="InterPro" id="IPR017871">
    <property type="entry name" value="ABC_transporter-like_CS"/>
</dbReference>
<feature type="transmembrane region" description="Helical" evidence="11">
    <location>
        <begin position="287"/>
        <end position="308"/>
    </location>
</feature>
<dbReference type="InterPro" id="IPR011527">
    <property type="entry name" value="ABC1_TM_dom"/>
</dbReference>
<dbReference type="GO" id="GO:0016887">
    <property type="term" value="F:ATP hydrolysis activity"/>
    <property type="evidence" value="ECO:0007669"/>
    <property type="project" value="InterPro"/>
</dbReference>
<dbReference type="GO" id="GO:0005743">
    <property type="term" value="C:mitochondrial inner membrane"/>
    <property type="evidence" value="ECO:0007669"/>
    <property type="project" value="UniProtKB-SubCell"/>
</dbReference>
<dbReference type="InterPro" id="IPR039421">
    <property type="entry name" value="Type_1_exporter"/>
</dbReference>
<feature type="transmembrane region" description="Helical" evidence="11">
    <location>
        <begin position="174"/>
        <end position="195"/>
    </location>
</feature>
<keyword evidence="7 11" id="KW-0472">Membrane</keyword>
<evidence type="ECO:0000256" key="7">
    <source>
        <dbReference type="ARBA" id="ARBA00023136"/>
    </source>
</evidence>
<dbReference type="PANTHER" id="PTHR24221:SF402">
    <property type="entry name" value="IRON-SULFUR CLUSTERS TRANSPORTER ABCB7, MITOCHONDRIAL"/>
    <property type="match status" value="1"/>
</dbReference>
<feature type="domain" description="ABC transmembrane type-1" evidence="13">
    <location>
        <begin position="139"/>
        <end position="432"/>
    </location>
</feature>
<evidence type="ECO:0000259" key="12">
    <source>
        <dbReference type="PROSITE" id="PS50893"/>
    </source>
</evidence>
<organism evidence="14 15">
    <name type="scientific">Octopus sinensis</name>
    <name type="common">East Asian common octopus</name>
    <dbReference type="NCBI Taxonomy" id="2607531"/>
    <lineage>
        <taxon>Eukaryota</taxon>
        <taxon>Metazoa</taxon>
        <taxon>Spiralia</taxon>
        <taxon>Lophotrochozoa</taxon>
        <taxon>Mollusca</taxon>
        <taxon>Cephalopoda</taxon>
        <taxon>Coleoidea</taxon>
        <taxon>Octopodiformes</taxon>
        <taxon>Octopoda</taxon>
        <taxon>Incirrata</taxon>
        <taxon>Octopodidae</taxon>
        <taxon>Octopus</taxon>
    </lineage>
</organism>
<keyword evidence="14" id="KW-1185">Reference proteome</keyword>
<dbReference type="RefSeq" id="XP_029646171.1">
    <property type="nucleotide sequence ID" value="XM_029790311.2"/>
</dbReference>
<proteinExistence type="predicted"/>
<keyword evidence="2" id="KW-0813">Transport</keyword>
<evidence type="ECO:0000256" key="5">
    <source>
        <dbReference type="ARBA" id="ARBA00022840"/>
    </source>
</evidence>
<dbReference type="SUPFAM" id="SSF90123">
    <property type="entry name" value="ABC transporter transmembrane region"/>
    <property type="match status" value="1"/>
</dbReference>
<name>A0A6P7T8N6_9MOLL</name>
<evidence type="ECO:0000256" key="3">
    <source>
        <dbReference type="ARBA" id="ARBA00022692"/>
    </source>
</evidence>
<dbReference type="InterPro" id="IPR036640">
    <property type="entry name" value="ABC1_TM_sf"/>
</dbReference>
<dbReference type="PROSITE" id="PS50929">
    <property type="entry name" value="ABC_TM1F"/>
    <property type="match status" value="1"/>
</dbReference>